<accession>I7KMF3</accession>
<protein>
    <submittedName>
        <fullName evidence="6">Uncharacterized protein</fullName>
    </submittedName>
</protein>
<comment type="caution">
    <text evidence="6">The sequence shown here is derived from an EMBL/GenBank/DDBJ whole genome shotgun (WGS) entry which is preliminary data.</text>
</comment>
<keyword evidence="4 5" id="KW-0472">Membrane</keyword>
<dbReference type="RefSeq" id="WP_009560605.1">
    <property type="nucleotide sequence ID" value="NZ_AYZN01000008.1"/>
</dbReference>
<dbReference type="InterPro" id="IPR027417">
    <property type="entry name" value="P-loop_NTPase"/>
</dbReference>
<dbReference type="EMBL" id="CAKD01000029">
    <property type="protein sequence ID" value="CCI86039.1"/>
    <property type="molecule type" value="Genomic_DNA"/>
</dbReference>
<dbReference type="GO" id="GO:0015421">
    <property type="term" value="F:ABC-type oligopeptide transporter activity"/>
    <property type="evidence" value="ECO:0007669"/>
    <property type="project" value="TreeGrafter"/>
</dbReference>
<evidence type="ECO:0000256" key="2">
    <source>
        <dbReference type="ARBA" id="ARBA00022692"/>
    </source>
</evidence>
<feature type="transmembrane region" description="Helical" evidence="5">
    <location>
        <begin position="12"/>
        <end position="31"/>
    </location>
</feature>
<dbReference type="InterPro" id="IPR036640">
    <property type="entry name" value="ABC1_TM_sf"/>
</dbReference>
<reference evidence="6 7" key="1">
    <citation type="submission" date="2012-06" db="EMBL/GenBank/DDBJ databases">
        <title>Draft Genome Sequence of Lactobacillus pasteurii CRBIP 24.76T.</title>
        <authorList>
            <person name="Cousin S."/>
            <person name="Bouchier C."/>
            <person name="Loux V."/>
            <person name="Ma L."/>
            <person name="Creno S."/>
            <person name="Bizet C."/>
            <person name="Clermont D."/>
        </authorList>
    </citation>
    <scope>NUCLEOTIDE SEQUENCE [LARGE SCALE GENOMIC DNA]</scope>
    <source>
        <strain evidence="7">CRBIP 24.76T</strain>
    </source>
</reference>
<proteinExistence type="predicted"/>
<organism evidence="6 7">
    <name type="scientific">Lactobacillus pasteurii DSM 23907 = CRBIP 24.76</name>
    <dbReference type="NCBI Taxonomy" id="1423790"/>
    <lineage>
        <taxon>Bacteria</taxon>
        <taxon>Bacillati</taxon>
        <taxon>Bacillota</taxon>
        <taxon>Bacilli</taxon>
        <taxon>Lactobacillales</taxon>
        <taxon>Lactobacillaceae</taxon>
        <taxon>Lactobacillus</taxon>
    </lineage>
</organism>
<name>I7KMF3_9LACO</name>
<dbReference type="PATRIC" id="fig|1423790.3.peg.1777"/>
<feature type="transmembrane region" description="Helical" evidence="5">
    <location>
        <begin position="51"/>
        <end position="71"/>
    </location>
</feature>
<evidence type="ECO:0000256" key="4">
    <source>
        <dbReference type="ARBA" id="ARBA00023136"/>
    </source>
</evidence>
<dbReference type="PANTHER" id="PTHR43394">
    <property type="entry name" value="ATP-DEPENDENT PERMEASE MDL1, MITOCHONDRIAL"/>
    <property type="match status" value="1"/>
</dbReference>
<gene>
    <name evidence="6" type="ORF">BN53_08230</name>
</gene>
<dbReference type="OrthoDB" id="95687at2"/>
<keyword evidence="7" id="KW-1185">Reference proteome</keyword>
<comment type="subcellular location">
    <subcellularLocation>
        <location evidence="1">Cell membrane</location>
        <topology evidence="1">Multi-pass membrane protein</topology>
    </subcellularLocation>
</comment>
<sequence length="150" mass="16980">MKQLLKYIKQEPAKVAFVAFLTAIASIFRVGHSLIQVMVLNSLIKLDVNEFVRYVLFDILIFALLSVILAFKEIAQAWTIQHLSLRLRQALQSADLLDYVESLPEGLDTEVQESGNSMSGGQKQRLALARGLLRKLHEENLAKFDQIIEI</sequence>
<dbReference type="GO" id="GO:0005524">
    <property type="term" value="F:ATP binding"/>
    <property type="evidence" value="ECO:0007669"/>
    <property type="project" value="InterPro"/>
</dbReference>
<dbReference type="eggNOG" id="COG1132">
    <property type="taxonomic scope" value="Bacteria"/>
</dbReference>
<dbReference type="GO" id="GO:0005886">
    <property type="term" value="C:plasma membrane"/>
    <property type="evidence" value="ECO:0007669"/>
    <property type="project" value="UniProtKB-SubCell"/>
</dbReference>
<dbReference type="SUPFAM" id="SSF52540">
    <property type="entry name" value="P-loop containing nucleoside triphosphate hydrolases"/>
    <property type="match status" value="1"/>
</dbReference>
<dbReference type="PANTHER" id="PTHR43394:SF1">
    <property type="entry name" value="ATP-BINDING CASSETTE SUB-FAMILY B MEMBER 10, MITOCHONDRIAL"/>
    <property type="match status" value="1"/>
</dbReference>
<keyword evidence="2 5" id="KW-0812">Transmembrane</keyword>
<keyword evidence="3 5" id="KW-1133">Transmembrane helix</keyword>
<dbReference type="InterPro" id="IPR039421">
    <property type="entry name" value="Type_1_exporter"/>
</dbReference>
<dbReference type="AlphaFoldDB" id="I7KMF3"/>
<dbReference type="SUPFAM" id="SSF90123">
    <property type="entry name" value="ABC transporter transmembrane region"/>
    <property type="match status" value="1"/>
</dbReference>
<evidence type="ECO:0000256" key="3">
    <source>
        <dbReference type="ARBA" id="ARBA00022989"/>
    </source>
</evidence>
<evidence type="ECO:0000256" key="5">
    <source>
        <dbReference type="SAM" id="Phobius"/>
    </source>
</evidence>
<evidence type="ECO:0000256" key="1">
    <source>
        <dbReference type="ARBA" id="ARBA00004651"/>
    </source>
</evidence>
<evidence type="ECO:0000313" key="7">
    <source>
        <dbReference type="Proteomes" id="UP000009311"/>
    </source>
</evidence>
<dbReference type="STRING" id="1423790.BN53_08230"/>
<evidence type="ECO:0000313" key="6">
    <source>
        <dbReference type="EMBL" id="CCI86039.1"/>
    </source>
</evidence>
<dbReference type="Proteomes" id="UP000009311">
    <property type="component" value="Unassembled WGS sequence"/>
</dbReference>
<dbReference type="Gene3D" id="3.40.50.300">
    <property type="entry name" value="P-loop containing nucleotide triphosphate hydrolases"/>
    <property type="match status" value="1"/>
</dbReference>